<dbReference type="KEGG" id="smiz:4412673_00196"/>
<feature type="signal peptide" evidence="2">
    <location>
        <begin position="1"/>
        <end position="26"/>
    </location>
</feature>
<keyword evidence="2" id="KW-0732">Signal</keyword>
<reference evidence="3 4" key="1">
    <citation type="submission" date="2017-06" db="EMBL/GenBank/DDBJ databases">
        <authorList>
            <consortium name="Pathogen Informatics"/>
        </authorList>
    </citation>
    <scope>NUCLEOTIDE SEQUENCE [LARGE SCALE GENOMIC DNA]</scope>
    <source>
        <strain evidence="3 4">NCTC12149</strain>
    </source>
</reference>
<evidence type="ECO:0000313" key="3">
    <source>
        <dbReference type="EMBL" id="SNV37019.1"/>
    </source>
</evidence>
<dbReference type="AlphaFoldDB" id="A0AAJ4X9A4"/>
<accession>A0AAJ4X9A4</accession>
<organism evidence="3 4">
    <name type="scientific">Sphingobacterium mizutaii</name>
    <dbReference type="NCBI Taxonomy" id="1010"/>
    <lineage>
        <taxon>Bacteria</taxon>
        <taxon>Pseudomonadati</taxon>
        <taxon>Bacteroidota</taxon>
        <taxon>Sphingobacteriia</taxon>
        <taxon>Sphingobacteriales</taxon>
        <taxon>Sphingobacteriaceae</taxon>
        <taxon>Sphingobacterium</taxon>
    </lineage>
</organism>
<protein>
    <submittedName>
        <fullName evidence="3">Uncharacterized protein</fullName>
    </submittedName>
</protein>
<dbReference type="EMBL" id="LT906468">
    <property type="protein sequence ID" value="SNV37019.1"/>
    <property type="molecule type" value="Genomic_DNA"/>
</dbReference>
<evidence type="ECO:0000313" key="4">
    <source>
        <dbReference type="Proteomes" id="UP000215355"/>
    </source>
</evidence>
<gene>
    <name evidence="3" type="ORF">SAMEA4412673_00196</name>
</gene>
<name>A0AAJ4X9A4_9SPHI</name>
<evidence type="ECO:0000256" key="2">
    <source>
        <dbReference type="SAM" id="SignalP"/>
    </source>
</evidence>
<sequence length="273" mass="30017">MKFLYFLILAAILVPNVIFSQTPSTASVGSSGWKRVAYVNSASGRGFGKVSIYTVGSTSTPYQLDIEWFKDWATVAGISIKSNSSAGYWTGARITYDADSTYIEVNFTRDVAALFIISDTYGWNIAKPYTGTLTNGGGTVRAETKAGKMAINDYLVVGFNGNVGIGTTNPTAKLTVNGLVRAREIKVDATPWPDYVFEEGYHLPSLDQIRSYIRENGRLPEVPSAVQVQKEGIDLGRMDAILLKKIEELTLYLIEKEGQIDSLNERLKSLEKK</sequence>
<proteinExistence type="predicted"/>
<evidence type="ECO:0000256" key="1">
    <source>
        <dbReference type="SAM" id="Coils"/>
    </source>
</evidence>
<dbReference type="Proteomes" id="UP000215355">
    <property type="component" value="Chromosome 1"/>
</dbReference>
<feature type="coiled-coil region" evidence="1">
    <location>
        <begin position="246"/>
        <end position="273"/>
    </location>
</feature>
<feature type="chain" id="PRO_5042498491" evidence="2">
    <location>
        <begin position="27"/>
        <end position="273"/>
    </location>
</feature>
<dbReference type="RefSeq" id="WP_093101345.1">
    <property type="nucleotide sequence ID" value="NZ_FNGK01000012.1"/>
</dbReference>
<keyword evidence="1" id="KW-0175">Coiled coil</keyword>